<evidence type="ECO:0000313" key="2">
    <source>
        <dbReference type="Proteomes" id="UP000618926"/>
    </source>
</evidence>
<dbReference type="RefSeq" id="WP_192904915.1">
    <property type="nucleotide sequence ID" value="NZ_JADBFD010000001.1"/>
</dbReference>
<name>A0ABR9NQ49_9BACT</name>
<keyword evidence="2" id="KW-1185">Reference proteome</keyword>
<evidence type="ECO:0000313" key="1">
    <source>
        <dbReference type="EMBL" id="MBE2886390.1"/>
    </source>
</evidence>
<protein>
    <submittedName>
        <fullName evidence="1">Uncharacterized protein</fullName>
    </submittedName>
</protein>
<reference evidence="1 2" key="1">
    <citation type="submission" date="2020-10" db="EMBL/GenBank/DDBJ databases">
        <title>Investigation of anaerobic biodegradation of phenanthrene by a sulfate-dependent Geobacter anodireducens strain PheS2.</title>
        <authorList>
            <person name="Zhang Z."/>
        </authorList>
    </citation>
    <scope>NUCLEOTIDE SEQUENCE [LARGE SCALE GENOMIC DNA]</scope>
    <source>
        <strain evidence="1 2">PheS2</strain>
    </source>
</reference>
<dbReference type="EMBL" id="JADBFD010000001">
    <property type="protein sequence ID" value="MBE2886390.1"/>
    <property type="molecule type" value="Genomic_DNA"/>
</dbReference>
<gene>
    <name evidence="1" type="ORF">IIE05_00230</name>
</gene>
<sequence>MGYKVKTFGMELRPLKAMQELSALDAMVNAFVAGNGVKRIVSVSDSPTTDDQGETIGLVRVVAYED</sequence>
<dbReference type="Proteomes" id="UP000618926">
    <property type="component" value="Unassembled WGS sequence"/>
</dbReference>
<accession>A0ABR9NQ49</accession>
<organism evidence="1 2">
    <name type="scientific">Geobacter anodireducens</name>
    <dbReference type="NCBI Taxonomy" id="1340425"/>
    <lineage>
        <taxon>Bacteria</taxon>
        <taxon>Pseudomonadati</taxon>
        <taxon>Thermodesulfobacteriota</taxon>
        <taxon>Desulfuromonadia</taxon>
        <taxon>Geobacterales</taxon>
        <taxon>Geobacteraceae</taxon>
        <taxon>Geobacter</taxon>
    </lineage>
</organism>
<comment type="caution">
    <text evidence="1">The sequence shown here is derived from an EMBL/GenBank/DDBJ whole genome shotgun (WGS) entry which is preliminary data.</text>
</comment>
<proteinExistence type="predicted"/>